<dbReference type="EMBL" id="LAZR01000026">
    <property type="protein sequence ID" value="KKO03454.1"/>
    <property type="molecule type" value="Genomic_DNA"/>
</dbReference>
<dbReference type="AlphaFoldDB" id="A0A0F9YGC1"/>
<organism evidence="1">
    <name type="scientific">marine sediment metagenome</name>
    <dbReference type="NCBI Taxonomy" id="412755"/>
    <lineage>
        <taxon>unclassified sequences</taxon>
        <taxon>metagenomes</taxon>
        <taxon>ecological metagenomes</taxon>
    </lineage>
</organism>
<comment type="caution">
    <text evidence="1">The sequence shown here is derived from an EMBL/GenBank/DDBJ whole genome shotgun (WGS) entry which is preliminary data.</text>
</comment>
<reference evidence="1" key="1">
    <citation type="journal article" date="2015" name="Nature">
        <title>Complex archaea that bridge the gap between prokaryotes and eukaryotes.</title>
        <authorList>
            <person name="Spang A."/>
            <person name="Saw J.H."/>
            <person name="Jorgensen S.L."/>
            <person name="Zaremba-Niedzwiedzka K."/>
            <person name="Martijn J."/>
            <person name="Lind A.E."/>
            <person name="van Eijk R."/>
            <person name="Schleper C."/>
            <person name="Guy L."/>
            <person name="Ettema T.J."/>
        </authorList>
    </citation>
    <scope>NUCLEOTIDE SEQUENCE</scope>
</reference>
<gene>
    <name evidence="1" type="ORF">LCGC14_0093780</name>
</gene>
<name>A0A0F9YGC1_9ZZZZ</name>
<proteinExistence type="predicted"/>
<sequence length="426" mass="46227">MGRAADFFDVTCSGEPPTDLPTLAPAVSVPLSRDLDGAWFVTGDIDGDGAIEIVTARNDSTDTIPPHVTSVTARKLDGSILWQWGDPTAGGFRLGYDVACQIHDWDGDGKAEVILLTRGELVELDGATGRERRRIKIPDDATDCVNFADLDGVGHRGQVIVKDRYYNVYALDYDGRLRWHIAWPGGHRTAHQPYAMDIDGDGREEVLVGYGLADPDGKLRWTFTPPPYPEPLGHLDACRVFRRGPSPADWRLVCTCCGHRGIVMLDGEGRIQWALTQRHYESIDIGRIVPGDPTPRIVVDVGQEPNDQSLLMVIDGSGTQLGRIMMEHPRLHTTLDALGLGYDQILQADARGVLGHRGQWLGRIDLPGAGNTVQKGDMTGSGCVGLAISTGDSETGDGAMIHLFDISGPHATKTDILGCGENFTLY</sequence>
<evidence type="ECO:0000313" key="1">
    <source>
        <dbReference type="EMBL" id="KKO03454.1"/>
    </source>
</evidence>
<accession>A0A0F9YGC1</accession>
<dbReference type="InterPro" id="IPR028994">
    <property type="entry name" value="Integrin_alpha_N"/>
</dbReference>
<evidence type="ECO:0008006" key="2">
    <source>
        <dbReference type="Google" id="ProtNLM"/>
    </source>
</evidence>
<dbReference type="SUPFAM" id="SSF69318">
    <property type="entry name" value="Integrin alpha N-terminal domain"/>
    <property type="match status" value="1"/>
</dbReference>
<protein>
    <recommendedName>
        <fullName evidence="2">PilC beta-propeller domain-containing protein</fullName>
    </recommendedName>
</protein>